<proteinExistence type="predicted"/>
<reference evidence="2" key="1">
    <citation type="journal article" date="2018" name="Genome Biol. Evol.">
        <title>Genomics and development of Lentinus tigrinus, a white-rot wood-decaying mushroom with dimorphic fruiting bodies.</title>
        <authorList>
            <person name="Wu B."/>
            <person name="Xu Z."/>
            <person name="Knudson A."/>
            <person name="Carlson A."/>
            <person name="Chen N."/>
            <person name="Kovaka S."/>
            <person name="LaButti K."/>
            <person name="Lipzen A."/>
            <person name="Pennachio C."/>
            <person name="Riley R."/>
            <person name="Schakwitz W."/>
            <person name="Umezawa K."/>
            <person name="Ohm R.A."/>
            <person name="Grigoriev I.V."/>
            <person name="Nagy L.G."/>
            <person name="Gibbons J."/>
            <person name="Hibbett D."/>
        </authorList>
    </citation>
    <scope>NUCLEOTIDE SEQUENCE [LARGE SCALE GENOMIC DNA]</scope>
    <source>
        <strain evidence="2">ALCF2SS1-6</strain>
    </source>
</reference>
<dbReference type="CDD" id="cd20557">
    <property type="entry name" value="CYCLIN_ScPCL1-like"/>
    <property type="match status" value="1"/>
</dbReference>
<feature type="compositionally biased region" description="Low complexity" evidence="1">
    <location>
        <begin position="505"/>
        <end position="526"/>
    </location>
</feature>
<dbReference type="PANTHER" id="PTHR15615:SF36">
    <property type="entry name" value="PHO85 CYCLIN-5"/>
    <property type="match status" value="1"/>
</dbReference>
<feature type="region of interest" description="Disordered" evidence="1">
    <location>
        <begin position="497"/>
        <end position="530"/>
    </location>
</feature>
<dbReference type="Gene3D" id="1.10.472.10">
    <property type="entry name" value="Cyclin-like"/>
    <property type="match status" value="1"/>
</dbReference>
<name>A0A5C2S9L0_9APHY</name>
<dbReference type="AlphaFoldDB" id="A0A5C2S9L0"/>
<feature type="region of interest" description="Disordered" evidence="1">
    <location>
        <begin position="431"/>
        <end position="471"/>
    </location>
</feature>
<feature type="compositionally biased region" description="Polar residues" evidence="1">
    <location>
        <begin position="454"/>
        <end position="468"/>
    </location>
</feature>
<accession>A0A5C2S9L0</accession>
<gene>
    <name evidence="2" type="ORF">L227DRAFT_575851</name>
</gene>
<dbReference type="GO" id="GO:0005634">
    <property type="term" value="C:nucleus"/>
    <property type="evidence" value="ECO:0007669"/>
    <property type="project" value="TreeGrafter"/>
</dbReference>
<dbReference type="Proteomes" id="UP000313359">
    <property type="component" value="Unassembled WGS sequence"/>
</dbReference>
<dbReference type="PANTHER" id="PTHR15615">
    <property type="match status" value="1"/>
</dbReference>
<dbReference type="InterPro" id="IPR036915">
    <property type="entry name" value="Cyclin-like_sf"/>
</dbReference>
<evidence type="ECO:0000313" key="2">
    <source>
        <dbReference type="EMBL" id="RPD59849.1"/>
    </source>
</evidence>
<dbReference type="GO" id="GO:0019901">
    <property type="term" value="F:protein kinase binding"/>
    <property type="evidence" value="ECO:0007669"/>
    <property type="project" value="InterPro"/>
</dbReference>
<dbReference type="InterPro" id="IPR013922">
    <property type="entry name" value="Cyclin_PHO80-like"/>
</dbReference>
<dbReference type="EMBL" id="ML122268">
    <property type="protein sequence ID" value="RPD59849.1"/>
    <property type="molecule type" value="Genomic_DNA"/>
</dbReference>
<keyword evidence="3" id="KW-1185">Reference proteome</keyword>
<evidence type="ECO:0000256" key="1">
    <source>
        <dbReference type="SAM" id="MobiDB-lite"/>
    </source>
</evidence>
<dbReference type="STRING" id="1328759.A0A5C2S9L0"/>
<feature type="region of interest" description="Disordered" evidence="1">
    <location>
        <begin position="1"/>
        <end position="21"/>
    </location>
</feature>
<dbReference type="GO" id="GO:0016538">
    <property type="term" value="F:cyclin-dependent protein serine/threonine kinase regulator activity"/>
    <property type="evidence" value="ECO:0007669"/>
    <property type="project" value="TreeGrafter"/>
</dbReference>
<evidence type="ECO:0000313" key="3">
    <source>
        <dbReference type="Proteomes" id="UP000313359"/>
    </source>
</evidence>
<sequence>MNLHAVSHSLPHRGPGASRARTRWQPYASTVQLSGIQRSPSVYLHTPASSVSSLSPQTVLLHPISDLERLKVSHPPPPPPPIANPLREVQKTKYAAKLVDQAVKTLCETWHPDDIPAVFTACAREALCAQPDSDAEPHPPHINPSLMANGLSTLFAHGNTQLPSPVSPTSCQTPSPPGDRCESYSQAPDGSGASNLIPIKGFVHEVLRRSRTSTGVLQTALCYLEAVRSKVPDLLRSEKADRRPEPAPEPRIVQGLVQECDSPDPAPYVTPSDAPDKTVGPTLQTIRMGDTVLVSVLDTEAPTVPLNKVPTKDQVLPPLPPLPSPLCCPRRTFLACLILASKFMQDRSYSNRAWAKLAGLPPREIGRCERALGEALEWRLWVGKLPSTSTNNSTVSRSKSEGDILSGAGHTCSPLSTAAWAASPTAGTVVPSSSSSHTFASIPPPPARPRTRVLQRSATVPATGTGRSTAYADSFLAPTPSGHYYGARAATSDSTFDLELQSEVSPSLSTPTLTDSPMSTMSSSSDGSEERTIQMSMMELPTPSISYGACMGSGGPWVANQSAYIPADPANPHGSYGVHGAIYNPYSNVSNLPYGDVDQTDSQGPPGQTLPSVDAEAAKWGFTSALSFSEVFTGSCPGVLGMDVQ</sequence>
<organism evidence="2 3">
    <name type="scientific">Lentinus tigrinus ALCF2SS1-6</name>
    <dbReference type="NCBI Taxonomy" id="1328759"/>
    <lineage>
        <taxon>Eukaryota</taxon>
        <taxon>Fungi</taxon>
        <taxon>Dikarya</taxon>
        <taxon>Basidiomycota</taxon>
        <taxon>Agaricomycotina</taxon>
        <taxon>Agaricomycetes</taxon>
        <taxon>Polyporales</taxon>
        <taxon>Polyporaceae</taxon>
        <taxon>Lentinus</taxon>
    </lineage>
</organism>
<protein>
    <recommendedName>
        <fullName evidence="4">Cyclin N-terminal domain-containing protein</fullName>
    </recommendedName>
</protein>
<evidence type="ECO:0008006" key="4">
    <source>
        <dbReference type="Google" id="ProtNLM"/>
    </source>
</evidence>
<dbReference type="GO" id="GO:0000307">
    <property type="term" value="C:cyclin-dependent protein kinase holoenzyme complex"/>
    <property type="evidence" value="ECO:0007669"/>
    <property type="project" value="TreeGrafter"/>
</dbReference>
<feature type="region of interest" description="Disordered" evidence="1">
    <location>
        <begin position="159"/>
        <end position="190"/>
    </location>
</feature>
<dbReference type="SUPFAM" id="SSF47954">
    <property type="entry name" value="Cyclin-like"/>
    <property type="match status" value="1"/>
</dbReference>
<feature type="compositionally biased region" description="Polar residues" evidence="1">
    <location>
        <begin position="159"/>
        <end position="173"/>
    </location>
</feature>
<dbReference type="OrthoDB" id="286814at2759"/>